<organism evidence="2 3">
    <name type="scientific">Aldrovandia affinis</name>
    <dbReference type="NCBI Taxonomy" id="143900"/>
    <lineage>
        <taxon>Eukaryota</taxon>
        <taxon>Metazoa</taxon>
        <taxon>Chordata</taxon>
        <taxon>Craniata</taxon>
        <taxon>Vertebrata</taxon>
        <taxon>Euteleostomi</taxon>
        <taxon>Actinopterygii</taxon>
        <taxon>Neopterygii</taxon>
        <taxon>Teleostei</taxon>
        <taxon>Notacanthiformes</taxon>
        <taxon>Halosauridae</taxon>
        <taxon>Aldrovandia</taxon>
    </lineage>
</organism>
<sequence length="89" mass="9605">MCLSPFRRRERDGGAEDSSGRSGPSEIHPEQASPSSHNAPGQEDVTVMMSRSAPLTQAARPPVCTHVSVLPLRSPPAANTSSRYHLNQR</sequence>
<evidence type="ECO:0000313" key="2">
    <source>
        <dbReference type="EMBL" id="KAJ8383561.1"/>
    </source>
</evidence>
<dbReference type="AlphaFoldDB" id="A0AAD7W453"/>
<feature type="compositionally biased region" description="Polar residues" evidence="1">
    <location>
        <begin position="77"/>
        <end position="89"/>
    </location>
</feature>
<protein>
    <submittedName>
        <fullName evidence="2">Uncharacterized protein</fullName>
    </submittedName>
</protein>
<dbReference type="Proteomes" id="UP001221898">
    <property type="component" value="Unassembled WGS sequence"/>
</dbReference>
<evidence type="ECO:0000256" key="1">
    <source>
        <dbReference type="SAM" id="MobiDB-lite"/>
    </source>
</evidence>
<reference evidence="2" key="1">
    <citation type="journal article" date="2023" name="Science">
        <title>Genome structures resolve the early diversification of teleost fishes.</title>
        <authorList>
            <person name="Parey E."/>
            <person name="Louis A."/>
            <person name="Montfort J."/>
            <person name="Bouchez O."/>
            <person name="Roques C."/>
            <person name="Iampietro C."/>
            <person name="Lluch J."/>
            <person name="Castinel A."/>
            <person name="Donnadieu C."/>
            <person name="Desvignes T."/>
            <person name="Floi Bucao C."/>
            <person name="Jouanno E."/>
            <person name="Wen M."/>
            <person name="Mejri S."/>
            <person name="Dirks R."/>
            <person name="Jansen H."/>
            <person name="Henkel C."/>
            <person name="Chen W.J."/>
            <person name="Zahm M."/>
            <person name="Cabau C."/>
            <person name="Klopp C."/>
            <person name="Thompson A.W."/>
            <person name="Robinson-Rechavi M."/>
            <person name="Braasch I."/>
            <person name="Lecointre G."/>
            <person name="Bobe J."/>
            <person name="Postlethwait J.H."/>
            <person name="Berthelot C."/>
            <person name="Roest Crollius H."/>
            <person name="Guiguen Y."/>
        </authorList>
    </citation>
    <scope>NUCLEOTIDE SEQUENCE</scope>
    <source>
        <strain evidence="2">NC1722</strain>
    </source>
</reference>
<comment type="caution">
    <text evidence="2">The sequence shown here is derived from an EMBL/GenBank/DDBJ whole genome shotgun (WGS) entry which is preliminary data.</text>
</comment>
<proteinExistence type="predicted"/>
<evidence type="ECO:0000313" key="3">
    <source>
        <dbReference type="Proteomes" id="UP001221898"/>
    </source>
</evidence>
<gene>
    <name evidence="2" type="ORF">AAFF_G00219410</name>
</gene>
<name>A0AAD7W453_9TELE</name>
<feature type="region of interest" description="Disordered" evidence="1">
    <location>
        <begin position="1"/>
        <end position="61"/>
    </location>
</feature>
<dbReference type="EMBL" id="JAINUG010000290">
    <property type="protein sequence ID" value="KAJ8383561.1"/>
    <property type="molecule type" value="Genomic_DNA"/>
</dbReference>
<accession>A0AAD7W453</accession>
<feature type="region of interest" description="Disordered" evidence="1">
    <location>
        <begin position="70"/>
        <end position="89"/>
    </location>
</feature>
<keyword evidence="3" id="KW-1185">Reference proteome</keyword>